<gene>
    <name evidence="1" type="ORF">HMPREF9350_05116</name>
</gene>
<dbReference type="EMBL" id="ADWQ01000044">
    <property type="protein sequence ID" value="EFU33054.1"/>
    <property type="molecule type" value="Genomic_DNA"/>
</dbReference>
<accession>A0AAN3SCU1</accession>
<sequence>MACAIDRVERGGAEMVKHGAFIGYIRPQWPHIRLRINLRTTDKGEARKMKENRFMRAC</sequence>
<dbReference type="AlphaFoldDB" id="A0AAN3SCU1"/>
<evidence type="ECO:0000313" key="1">
    <source>
        <dbReference type="EMBL" id="EFU33054.1"/>
    </source>
</evidence>
<reference evidence="1 2" key="1">
    <citation type="submission" date="2010-09" db="EMBL/GenBank/DDBJ databases">
        <authorList>
            <person name="Weinstock G."/>
            <person name="Sodergren E."/>
            <person name="Clifton S."/>
            <person name="Fulton L."/>
            <person name="Fulton B."/>
            <person name="Courtney L."/>
            <person name="Fronick C."/>
            <person name="Harrison M."/>
            <person name="Strong C."/>
            <person name="Farmer C."/>
            <person name="Delahaunty K."/>
            <person name="Markovic C."/>
            <person name="Hall O."/>
            <person name="Minx P."/>
            <person name="Tomlinson C."/>
            <person name="Mitreva M."/>
            <person name="Hou S."/>
            <person name="Chen J."/>
            <person name="Wollam A."/>
            <person name="Pepin K.H."/>
            <person name="Johnson M."/>
            <person name="Bhonagiri V."/>
            <person name="Zhang X."/>
            <person name="Suruliraj S."/>
            <person name="Warren W."/>
            <person name="Chinwalla A."/>
            <person name="Mardis E.R."/>
            <person name="Wilson R.K."/>
        </authorList>
    </citation>
    <scope>NUCLEOTIDE SEQUENCE [LARGE SCALE GENOMIC DNA]</scope>
    <source>
        <strain evidence="1 2">MS 85-1</strain>
    </source>
</reference>
<protein>
    <submittedName>
        <fullName evidence="1">Uncharacterized protein</fullName>
    </submittedName>
</protein>
<proteinExistence type="predicted"/>
<name>A0AAN3SCU1_ECOLX</name>
<dbReference type="Proteomes" id="UP000005056">
    <property type="component" value="Unassembled WGS sequence"/>
</dbReference>
<organism evidence="1 2">
    <name type="scientific">Escherichia coli MS 85-1</name>
    <dbReference type="NCBI Taxonomy" id="679202"/>
    <lineage>
        <taxon>Bacteria</taxon>
        <taxon>Pseudomonadati</taxon>
        <taxon>Pseudomonadota</taxon>
        <taxon>Gammaproteobacteria</taxon>
        <taxon>Enterobacterales</taxon>
        <taxon>Enterobacteriaceae</taxon>
        <taxon>Escherichia</taxon>
    </lineage>
</organism>
<comment type="caution">
    <text evidence="1">The sequence shown here is derived from an EMBL/GenBank/DDBJ whole genome shotgun (WGS) entry which is preliminary data.</text>
</comment>
<evidence type="ECO:0000313" key="2">
    <source>
        <dbReference type="Proteomes" id="UP000005056"/>
    </source>
</evidence>